<feature type="transmembrane region" description="Helical" evidence="1">
    <location>
        <begin position="82"/>
        <end position="109"/>
    </location>
</feature>
<evidence type="ECO:0000313" key="3">
    <source>
        <dbReference type="Proteomes" id="UP000217343"/>
    </source>
</evidence>
<feature type="transmembrane region" description="Helical" evidence="1">
    <location>
        <begin position="168"/>
        <end position="187"/>
    </location>
</feature>
<organism evidence="2 3">
    <name type="scientific">Corallococcus macrosporus DSM 14697</name>
    <dbReference type="NCBI Taxonomy" id="1189310"/>
    <lineage>
        <taxon>Bacteria</taxon>
        <taxon>Pseudomonadati</taxon>
        <taxon>Myxococcota</taxon>
        <taxon>Myxococcia</taxon>
        <taxon>Myxococcales</taxon>
        <taxon>Cystobacterineae</taxon>
        <taxon>Myxococcaceae</taxon>
        <taxon>Corallococcus</taxon>
    </lineage>
</organism>
<evidence type="ECO:0000256" key="1">
    <source>
        <dbReference type="SAM" id="Phobius"/>
    </source>
</evidence>
<evidence type="ECO:0008006" key="4">
    <source>
        <dbReference type="Google" id="ProtNLM"/>
    </source>
</evidence>
<keyword evidence="1" id="KW-1133">Transmembrane helix</keyword>
<dbReference type="Pfam" id="PF10011">
    <property type="entry name" value="DUF2254"/>
    <property type="match status" value="1"/>
</dbReference>
<dbReference type="EMBL" id="CP022203">
    <property type="protein sequence ID" value="ATB49687.1"/>
    <property type="molecule type" value="Genomic_DNA"/>
</dbReference>
<dbReference type="AlphaFoldDB" id="A0A250K1Q9"/>
<dbReference type="Proteomes" id="UP000217343">
    <property type="component" value="Chromosome"/>
</dbReference>
<protein>
    <recommendedName>
        <fullName evidence="4">DUF2254 domain-containing protein</fullName>
    </recommendedName>
</protein>
<keyword evidence="1" id="KW-0812">Transmembrane</keyword>
<proteinExistence type="predicted"/>
<keyword evidence="3" id="KW-1185">Reference proteome</keyword>
<evidence type="ECO:0000313" key="2">
    <source>
        <dbReference type="EMBL" id="ATB49687.1"/>
    </source>
</evidence>
<name>A0A250K1Q9_9BACT</name>
<reference evidence="2 3" key="1">
    <citation type="submission" date="2017-06" db="EMBL/GenBank/DDBJ databases">
        <title>Sequencing and comparative analysis of myxobacterial genomes.</title>
        <authorList>
            <person name="Rupp O."/>
            <person name="Goesmann A."/>
            <person name="Sogaard-Andersen L."/>
        </authorList>
    </citation>
    <scope>NUCLEOTIDE SEQUENCE [LARGE SCALE GENOMIC DNA]</scope>
    <source>
        <strain evidence="2 3">DSM 14697</strain>
    </source>
</reference>
<dbReference type="InterPro" id="IPR018723">
    <property type="entry name" value="DUF2254_membrane"/>
</dbReference>
<accession>A0A250K1Q9</accession>
<gene>
    <name evidence="2" type="ORF">MYMAC_005341</name>
</gene>
<feature type="transmembrane region" description="Helical" evidence="1">
    <location>
        <begin position="130"/>
        <end position="148"/>
    </location>
</feature>
<dbReference type="KEGG" id="mmas:MYMAC_005341"/>
<sequence length="459" mass="50717">MPRFDRGLDRRPRAHRLGGETHAATMQLRLTRFAERLSTSYWVVPALCVAAAIGLSQLAQALDARLTQHEHDWYLFQGGPEGARSVLSAVASSMLTFAGLVFSVTILVLQQASNQFSPRILRTFLRDRKSQMALGIFTGTFVYALLGLRTVRGTSENLDIESHVPSLSVWLAVVLALLCVGAFIFYIHHVAQSIRAVVILSRIHDETCETMERMYPEGVGLDAAETCQEGAPRGAPSLVIPHDGSSGVLLTVDEDQLMTHARRAGVTLAVVPMVGDFVPHGSALFEVWGEAGSLDVKAVLGAVGLGRERTLQQDTAFGFRQLIDVAERALSPGINDPSTAVQAIDQLHDLLRRLVLRRFPSTHRLDDQGALRLVCPRPDFDDYVRLSLDEIREYGEESIQVARRLRFLLEDLLRVAPDFRRGELERQRSLLDATVTRVFEDARVAAEARRAGPQGHGPH</sequence>
<feature type="transmembrane region" description="Helical" evidence="1">
    <location>
        <begin position="39"/>
        <end position="62"/>
    </location>
</feature>
<keyword evidence="1" id="KW-0472">Membrane</keyword>